<protein>
    <submittedName>
        <fullName evidence="1">6503_t:CDS:1</fullName>
    </submittedName>
</protein>
<dbReference type="AlphaFoldDB" id="A0A9N9EJ50"/>
<gene>
    <name evidence="1" type="ORF">DERYTH_LOCUS11852</name>
</gene>
<dbReference type="EMBL" id="CAJVPY010007517">
    <property type="protein sequence ID" value="CAG8681818.1"/>
    <property type="molecule type" value="Genomic_DNA"/>
</dbReference>
<comment type="caution">
    <text evidence="1">The sequence shown here is derived from an EMBL/GenBank/DDBJ whole genome shotgun (WGS) entry which is preliminary data.</text>
</comment>
<evidence type="ECO:0000313" key="2">
    <source>
        <dbReference type="Proteomes" id="UP000789405"/>
    </source>
</evidence>
<name>A0A9N9EJ50_9GLOM</name>
<proteinExistence type="predicted"/>
<sequence>MKITGKEIDMLLERVLQLANKPTKNLTLDEAENEAKLLGIKKCALENKQQTSTIYPPEAKSLTFDEVEKEAKLLGIKKWALESGQMKSPEKRNRHVT</sequence>
<organism evidence="1 2">
    <name type="scientific">Dentiscutata erythropus</name>
    <dbReference type="NCBI Taxonomy" id="1348616"/>
    <lineage>
        <taxon>Eukaryota</taxon>
        <taxon>Fungi</taxon>
        <taxon>Fungi incertae sedis</taxon>
        <taxon>Mucoromycota</taxon>
        <taxon>Glomeromycotina</taxon>
        <taxon>Glomeromycetes</taxon>
        <taxon>Diversisporales</taxon>
        <taxon>Gigasporaceae</taxon>
        <taxon>Dentiscutata</taxon>
    </lineage>
</organism>
<keyword evidence="2" id="KW-1185">Reference proteome</keyword>
<reference evidence="1" key="1">
    <citation type="submission" date="2021-06" db="EMBL/GenBank/DDBJ databases">
        <authorList>
            <person name="Kallberg Y."/>
            <person name="Tangrot J."/>
            <person name="Rosling A."/>
        </authorList>
    </citation>
    <scope>NUCLEOTIDE SEQUENCE</scope>
    <source>
        <strain evidence="1">MA453B</strain>
    </source>
</reference>
<evidence type="ECO:0000313" key="1">
    <source>
        <dbReference type="EMBL" id="CAG8681818.1"/>
    </source>
</evidence>
<accession>A0A9N9EJ50</accession>
<dbReference type="Proteomes" id="UP000789405">
    <property type="component" value="Unassembled WGS sequence"/>
</dbReference>